<feature type="transmembrane region" description="Helical" evidence="10">
    <location>
        <begin position="86"/>
        <end position="107"/>
    </location>
</feature>
<keyword evidence="5 10" id="KW-1133">Transmembrane helix</keyword>
<keyword evidence="6 10" id="KW-0915">Sodium</keyword>
<feature type="transmembrane region" description="Helical" evidence="10">
    <location>
        <begin position="305"/>
        <end position="332"/>
    </location>
</feature>
<evidence type="ECO:0000256" key="7">
    <source>
        <dbReference type="ARBA" id="ARBA00023065"/>
    </source>
</evidence>
<evidence type="ECO:0000256" key="4">
    <source>
        <dbReference type="ARBA" id="ARBA00022692"/>
    </source>
</evidence>
<evidence type="ECO:0000256" key="9">
    <source>
        <dbReference type="ARBA" id="ARBA00023201"/>
    </source>
</evidence>
<dbReference type="InterPro" id="IPR006153">
    <property type="entry name" value="Cation/H_exchanger_TM"/>
</dbReference>
<feature type="transmembrane region" description="Helical" evidence="10">
    <location>
        <begin position="6"/>
        <end position="22"/>
    </location>
</feature>
<organism evidence="12 13">
    <name type="scientific">Flavobacterium johnsoniae</name>
    <name type="common">Cytophaga johnsonae</name>
    <dbReference type="NCBI Taxonomy" id="986"/>
    <lineage>
        <taxon>Bacteria</taxon>
        <taxon>Pseudomonadati</taxon>
        <taxon>Bacteroidota</taxon>
        <taxon>Flavobacteriia</taxon>
        <taxon>Flavobacteriales</taxon>
        <taxon>Flavobacteriaceae</taxon>
        <taxon>Flavobacterium</taxon>
    </lineage>
</organism>
<dbReference type="NCBIfam" id="TIGR00831">
    <property type="entry name" value="a_cpa1"/>
    <property type="match status" value="1"/>
</dbReference>
<feature type="transmembrane region" description="Helical" evidence="10">
    <location>
        <begin position="29"/>
        <end position="49"/>
    </location>
</feature>
<evidence type="ECO:0000313" key="13">
    <source>
        <dbReference type="Proteomes" id="UP000182826"/>
    </source>
</evidence>
<dbReference type="OrthoDB" id="9809206at2"/>
<dbReference type="Pfam" id="PF00999">
    <property type="entry name" value="Na_H_Exchanger"/>
    <property type="match status" value="1"/>
</dbReference>
<keyword evidence="4 10" id="KW-0812">Transmembrane</keyword>
<dbReference type="GO" id="GO:0098719">
    <property type="term" value="P:sodium ion import across plasma membrane"/>
    <property type="evidence" value="ECO:0007669"/>
    <property type="project" value="TreeGrafter"/>
</dbReference>
<dbReference type="Gene3D" id="6.10.140.1330">
    <property type="match status" value="1"/>
</dbReference>
<dbReference type="AlphaFoldDB" id="A0A1J7BZG3"/>
<name>A0A1J7BZG3_FLAJO</name>
<evidence type="ECO:0000256" key="6">
    <source>
        <dbReference type="ARBA" id="ARBA00023053"/>
    </source>
</evidence>
<feature type="transmembrane region" description="Helical" evidence="10">
    <location>
        <begin position="386"/>
        <end position="409"/>
    </location>
</feature>
<evidence type="ECO:0000256" key="1">
    <source>
        <dbReference type="ARBA" id="ARBA00004651"/>
    </source>
</evidence>
<evidence type="ECO:0000256" key="2">
    <source>
        <dbReference type="ARBA" id="ARBA00022448"/>
    </source>
</evidence>
<sequence length="526" mass="59179">MLDNFPFYLGLLIIILLLIMLANKIKVAYPVLLVLAGLVISFIPGVPTINIEPELIFFIFLPPLLYEAAWTVSWKEMWRWRRIITSFAFVVVFVSALSVALVANYLIPGFSLALGFVLGGIVSPPDAVSAGAILKFVKVPKTISSILEGESLLNDASSLIIFRFAMIAVATEQFIFYKAAMSFSWMIFGGVAIGLLIGWLFMKAHKYLPTDANADIVLSLLTPYIIYLAAEEAHSSGVLAVVSCGLLLSNNRHRFLSSKSRLQGINVWESFCFILNGLVFMLIGLDLPQITKGLEEASISLPTAIGYGVVITIVLIISRILSSYGAVIVTLIARNFITVADRRHPGYKTPFILGWTGMRGVVSLAAALSIPVYLNNGNGFPQRNLILFITFIVILLTLLIQGLTLPYFIRKIKLTDIYDPLPRDEANHLLRQELAEFALHYLKTNYDDQVKDNTSLQHLIQKWEQHSKGIDDESIEQHHKHIYLDLLNQQRKWLINKNKADQTLDESIIRRQMHYLDIEEEKLRYL</sequence>
<feature type="transmembrane region" description="Helical" evidence="10">
    <location>
        <begin position="183"/>
        <end position="202"/>
    </location>
</feature>
<dbReference type="GO" id="GO:0051453">
    <property type="term" value="P:regulation of intracellular pH"/>
    <property type="evidence" value="ECO:0007669"/>
    <property type="project" value="TreeGrafter"/>
</dbReference>
<dbReference type="PANTHER" id="PTHR10110:SF86">
    <property type="entry name" value="SODIUM_HYDROGEN EXCHANGER 7"/>
    <property type="match status" value="1"/>
</dbReference>
<comment type="subcellular location">
    <subcellularLocation>
        <location evidence="1 10">Cell membrane</location>
        <topology evidence="1 10">Multi-pass membrane protein</topology>
    </subcellularLocation>
</comment>
<comment type="function">
    <text evidence="10">Na(+)/H(+) antiporter that extrudes sodium in exchange for external protons.</text>
</comment>
<feature type="transmembrane region" description="Helical" evidence="10">
    <location>
        <begin position="265"/>
        <end position="285"/>
    </location>
</feature>
<comment type="caution">
    <text evidence="12">The sequence shown here is derived from an EMBL/GenBank/DDBJ whole genome shotgun (WGS) entry which is preliminary data.</text>
</comment>
<keyword evidence="2 10" id="KW-0813">Transport</keyword>
<dbReference type="GO" id="GO:0015386">
    <property type="term" value="F:potassium:proton antiporter activity"/>
    <property type="evidence" value="ECO:0007669"/>
    <property type="project" value="TreeGrafter"/>
</dbReference>
<protein>
    <submittedName>
        <fullName evidence="12">Na+/H+ antiporter</fullName>
    </submittedName>
</protein>
<keyword evidence="9 10" id="KW-0739">Sodium transport</keyword>
<keyword evidence="10" id="KW-0050">Antiport</keyword>
<evidence type="ECO:0000259" key="11">
    <source>
        <dbReference type="Pfam" id="PF00999"/>
    </source>
</evidence>
<evidence type="ECO:0000256" key="3">
    <source>
        <dbReference type="ARBA" id="ARBA00022475"/>
    </source>
</evidence>
<evidence type="ECO:0000256" key="5">
    <source>
        <dbReference type="ARBA" id="ARBA00022989"/>
    </source>
</evidence>
<gene>
    <name evidence="12" type="ORF">BKM63_02165</name>
</gene>
<dbReference type="RefSeq" id="WP_071635020.1">
    <property type="nucleotide sequence ID" value="NZ_MLFK01000001.1"/>
</dbReference>
<dbReference type="InterPro" id="IPR018422">
    <property type="entry name" value="Cation/H_exchanger_CPA1"/>
</dbReference>
<keyword evidence="7 10" id="KW-0406">Ion transport</keyword>
<comment type="caution">
    <text evidence="10">Lacks conserved residue(s) required for the propagation of feature annotation.</text>
</comment>
<feature type="transmembrane region" description="Helical" evidence="10">
    <location>
        <begin position="55"/>
        <end position="74"/>
    </location>
</feature>
<dbReference type="InterPro" id="IPR004705">
    <property type="entry name" value="Cation/H_exchanger_CPA1_bac"/>
</dbReference>
<reference evidence="12 13" key="1">
    <citation type="submission" date="2016-10" db="EMBL/GenBank/DDBJ databases">
        <title>Draft Genome Sequence of Rhizobacteria Flavobacterium johnsoniae CI04.</title>
        <authorList>
            <person name="Bravo J.I."/>
            <person name="Lozano G.L."/>
            <person name="Handelsman J."/>
        </authorList>
    </citation>
    <scope>NUCLEOTIDE SEQUENCE [LARGE SCALE GENOMIC DNA]</scope>
    <source>
        <strain evidence="12 13">CI04</strain>
    </source>
</reference>
<dbReference type="PANTHER" id="PTHR10110">
    <property type="entry name" value="SODIUM/HYDROGEN EXCHANGER"/>
    <property type="match status" value="1"/>
</dbReference>
<comment type="similarity">
    <text evidence="10">Belongs to the monovalent cation:proton antiporter 1 (CPA1) transporter (TC 2.A.36) family.</text>
</comment>
<dbReference type="GO" id="GO:0015385">
    <property type="term" value="F:sodium:proton antiporter activity"/>
    <property type="evidence" value="ECO:0007669"/>
    <property type="project" value="InterPro"/>
</dbReference>
<dbReference type="EMBL" id="MLFK01000001">
    <property type="protein sequence ID" value="OIV44023.1"/>
    <property type="molecule type" value="Genomic_DNA"/>
</dbReference>
<evidence type="ECO:0000256" key="8">
    <source>
        <dbReference type="ARBA" id="ARBA00023136"/>
    </source>
</evidence>
<feature type="transmembrane region" description="Helical" evidence="10">
    <location>
        <begin position="352"/>
        <end position="374"/>
    </location>
</feature>
<evidence type="ECO:0000313" key="12">
    <source>
        <dbReference type="EMBL" id="OIV44023.1"/>
    </source>
</evidence>
<dbReference type="GO" id="GO:0005886">
    <property type="term" value="C:plasma membrane"/>
    <property type="evidence" value="ECO:0007669"/>
    <property type="project" value="UniProtKB-SubCell"/>
</dbReference>
<proteinExistence type="inferred from homology"/>
<evidence type="ECO:0000256" key="10">
    <source>
        <dbReference type="RuleBase" id="RU366002"/>
    </source>
</evidence>
<keyword evidence="3 10" id="KW-1003">Cell membrane</keyword>
<keyword evidence="13" id="KW-1185">Reference proteome</keyword>
<dbReference type="Proteomes" id="UP000182826">
    <property type="component" value="Unassembled WGS sequence"/>
</dbReference>
<feature type="domain" description="Cation/H+ exchanger transmembrane" evidence="11">
    <location>
        <begin position="13"/>
        <end position="409"/>
    </location>
</feature>
<keyword evidence="8 10" id="KW-0472">Membrane</keyword>
<accession>A0A1J7BZG3</accession>